<dbReference type="GO" id="GO:0005506">
    <property type="term" value="F:iron ion binding"/>
    <property type="evidence" value="ECO:0007669"/>
    <property type="project" value="InterPro"/>
</dbReference>
<evidence type="ECO:0000256" key="7">
    <source>
        <dbReference type="PIRNR" id="PIRNR000071"/>
    </source>
</evidence>
<keyword evidence="3 7" id="KW-0813">Transport</keyword>
<proteinExistence type="inferred from homology"/>
<dbReference type="GO" id="GO:0009055">
    <property type="term" value="F:electron transfer activity"/>
    <property type="evidence" value="ECO:0007669"/>
    <property type="project" value="InterPro"/>
</dbReference>
<dbReference type="PROSITE" id="PS00202">
    <property type="entry name" value="RUBREDOXIN"/>
    <property type="match status" value="1"/>
</dbReference>
<comment type="caution">
    <text evidence="10">The sequence shown here is derived from an EMBL/GenBank/DDBJ whole genome shotgun (WGS) entry which is preliminary data.</text>
</comment>
<dbReference type="Proteomes" id="UP000005143">
    <property type="component" value="Unassembled WGS sequence"/>
</dbReference>
<dbReference type="RefSeq" id="WP_007576781.1">
    <property type="nucleotide sequence ID" value="NZ_AGUD01000242.1"/>
</dbReference>
<evidence type="ECO:0000256" key="8">
    <source>
        <dbReference type="PIRSR" id="PIRSR000071-1"/>
    </source>
</evidence>
<evidence type="ECO:0000313" key="10">
    <source>
        <dbReference type="EMBL" id="EHN10056.1"/>
    </source>
</evidence>
<dbReference type="AlphaFoldDB" id="H0E8B4"/>
<comment type="similarity">
    <text evidence="2 7">Belongs to the rubredoxin family.</text>
</comment>
<sequence>MQQWICEPCGFIYDPEDGDPDGGILPGTPFEDIPDDWSCPVCGAQKGEFAPLAD</sequence>
<keyword evidence="6 7" id="KW-0408">Iron</keyword>
<feature type="binding site" evidence="8">
    <location>
        <position position="39"/>
    </location>
    <ligand>
        <name>Fe cation</name>
        <dbReference type="ChEBI" id="CHEBI:24875"/>
    </ligand>
</feature>
<comment type="cofactor">
    <cofactor evidence="7 8">
        <name>Fe(3+)</name>
        <dbReference type="ChEBI" id="CHEBI:29034"/>
    </cofactor>
    <text evidence="7 8">Binds 1 Fe(3+) ion per subunit.</text>
</comment>
<feature type="domain" description="Rubredoxin-like" evidence="9">
    <location>
        <begin position="1"/>
        <end position="52"/>
    </location>
</feature>
<keyword evidence="4 7" id="KW-0479">Metal-binding</keyword>
<dbReference type="NCBIfam" id="NF045768">
    <property type="entry name" value="RubredRD"/>
    <property type="match status" value="1"/>
</dbReference>
<comment type="function">
    <text evidence="1">Involved in the hydrocarbon hydroxylating system, which transfers electrons from NADH to rubredoxin reductase and then through rubredoxin to alkane 1 monooxygenase.</text>
</comment>
<dbReference type="InterPro" id="IPR024922">
    <property type="entry name" value="Rubredoxin"/>
</dbReference>
<dbReference type="Pfam" id="PF00301">
    <property type="entry name" value="Rubredoxin"/>
    <property type="match status" value="1"/>
</dbReference>
<organism evidence="10 11">
    <name type="scientific">Patulibacter medicamentivorans</name>
    <dbReference type="NCBI Taxonomy" id="1097667"/>
    <lineage>
        <taxon>Bacteria</taxon>
        <taxon>Bacillati</taxon>
        <taxon>Actinomycetota</taxon>
        <taxon>Thermoleophilia</taxon>
        <taxon>Solirubrobacterales</taxon>
        <taxon>Patulibacteraceae</taxon>
        <taxon>Patulibacter</taxon>
    </lineage>
</organism>
<keyword evidence="11" id="KW-1185">Reference proteome</keyword>
<evidence type="ECO:0000256" key="6">
    <source>
        <dbReference type="ARBA" id="ARBA00023004"/>
    </source>
</evidence>
<evidence type="ECO:0000313" key="11">
    <source>
        <dbReference type="Proteomes" id="UP000005143"/>
    </source>
</evidence>
<dbReference type="Gene3D" id="2.20.28.10">
    <property type="match status" value="1"/>
</dbReference>
<name>H0E8B4_9ACTN</name>
<dbReference type="FunFam" id="2.20.28.10:FF:000001">
    <property type="entry name" value="Rubredoxin"/>
    <property type="match status" value="1"/>
</dbReference>
<dbReference type="PATRIC" id="fig|1097667.3.peg.3047"/>
<evidence type="ECO:0000259" key="9">
    <source>
        <dbReference type="PROSITE" id="PS50903"/>
    </source>
</evidence>
<dbReference type="PRINTS" id="PR00163">
    <property type="entry name" value="RUBREDOXIN"/>
</dbReference>
<dbReference type="PANTHER" id="PTHR47627:SF1">
    <property type="entry name" value="RUBREDOXIN-1-RELATED"/>
    <property type="match status" value="1"/>
</dbReference>
<keyword evidence="5 7" id="KW-0249">Electron transport</keyword>
<dbReference type="InterPro" id="IPR024934">
    <property type="entry name" value="Rubredoxin-like_dom"/>
</dbReference>
<dbReference type="GO" id="GO:0043448">
    <property type="term" value="P:alkane catabolic process"/>
    <property type="evidence" value="ECO:0007669"/>
    <property type="project" value="TreeGrafter"/>
</dbReference>
<gene>
    <name evidence="10" type="ORF">PAI11_30750</name>
</gene>
<evidence type="ECO:0000256" key="1">
    <source>
        <dbReference type="ARBA" id="ARBA00002792"/>
    </source>
</evidence>
<dbReference type="EMBL" id="AGUD01000242">
    <property type="protein sequence ID" value="EHN10056.1"/>
    <property type="molecule type" value="Genomic_DNA"/>
</dbReference>
<feature type="binding site" evidence="8">
    <location>
        <position position="9"/>
    </location>
    <ligand>
        <name>Fe cation</name>
        <dbReference type="ChEBI" id="CHEBI:24875"/>
    </ligand>
</feature>
<evidence type="ECO:0000256" key="4">
    <source>
        <dbReference type="ARBA" id="ARBA00022723"/>
    </source>
</evidence>
<protein>
    <recommendedName>
        <fullName evidence="7">Rubredoxin</fullName>
    </recommendedName>
</protein>
<dbReference type="OrthoDB" id="9800607at2"/>
<dbReference type="InterPro" id="IPR024935">
    <property type="entry name" value="Rubredoxin_dom"/>
</dbReference>
<reference evidence="10 11" key="1">
    <citation type="journal article" date="2013" name="Biodegradation">
        <title>Quantitative proteomic analysis of ibuprofen-degrading Patulibacter sp. strain I11.</title>
        <authorList>
            <person name="Almeida B."/>
            <person name="Kjeldal H."/>
            <person name="Lolas I."/>
            <person name="Knudsen A.D."/>
            <person name="Carvalho G."/>
            <person name="Nielsen K.L."/>
            <person name="Barreto Crespo M.T."/>
            <person name="Stensballe A."/>
            <person name="Nielsen J.L."/>
        </authorList>
    </citation>
    <scope>NUCLEOTIDE SEQUENCE [LARGE SCALE GENOMIC DNA]</scope>
    <source>
        <strain evidence="10 11">I11</strain>
    </source>
</reference>
<evidence type="ECO:0000256" key="2">
    <source>
        <dbReference type="ARBA" id="ARBA00005337"/>
    </source>
</evidence>
<dbReference type="PROSITE" id="PS50903">
    <property type="entry name" value="RUBREDOXIN_LIKE"/>
    <property type="match status" value="1"/>
</dbReference>
<evidence type="ECO:0000256" key="5">
    <source>
        <dbReference type="ARBA" id="ARBA00022982"/>
    </source>
</evidence>
<dbReference type="PANTHER" id="PTHR47627">
    <property type="entry name" value="RUBREDOXIN"/>
    <property type="match status" value="1"/>
</dbReference>
<feature type="binding site" evidence="8">
    <location>
        <position position="42"/>
    </location>
    <ligand>
        <name>Fe cation</name>
        <dbReference type="ChEBI" id="CHEBI:24875"/>
    </ligand>
</feature>
<accession>H0E8B4</accession>
<dbReference type="CDD" id="cd00730">
    <property type="entry name" value="rubredoxin"/>
    <property type="match status" value="1"/>
</dbReference>
<dbReference type="SUPFAM" id="SSF57802">
    <property type="entry name" value="Rubredoxin-like"/>
    <property type="match status" value="1"/>
</dbReference>
<dbReference type="InterPro" id="IPR018527">
    <property type="entry name" value="Rubredoxin_Fe_BS"/>
</dbReference>
<feature type="binding site" evidence="8">
    <location>
        <position position="6"/>
    </location>
    <ligand>
        <name>Fe cation</name>
        <dbReference type="ChEBI" id="CHEBI:24875"/>
    </ligand>
</feature>
<dbReference type="InterPro" id="IPR050526">
    <property type="entry name" value="Rubredoxin_ET"/>
</dbReference>
<dbReference type="PIRSF" id="PIRSF000071">
    <property type="entry name" value="Rubredoxin"/>
    <property type="match status" value="1"/>
</dbReference>
<evidence type="ECO:0000256" key="3">
    <source>
        <dbReference type="ARBA" id="ARBA00022448"/>
    </source>
</evidence>